<feature type="region of interest" description="Disordered" evidence="1">
    <location>
        <begin position="1"/>
        <end position="82"/>
    </location>
</feature>
<dbReference type="InterPro" id="IPR039249">
    <property type="entry name" value="GPATCH11"/>
</dbReference>
<reference evidence="2 3" key="1">
    <citation type="submission" date="2019-11" db="EMBL/GenBank/DDBJ databases">
        <title>Whole genome sequence of Oryza granulata.</title>
        <authorList>
            <person name="Li W."/>
        </authorList>
    </citation>
    <scope>NUCLEOTIDE SEQUENCE [LARGE SCALE GENOMIC DNA]</scope>
    <source>
        <strain evidence="3">cv. Menghai</strain>
        <tissue evidence="2">Leaf</tissue>
    </source>
</reference>
<comment type="caution">
    <text evidence="2">The sequence shown here is derived from an EMBL/GenBank/DDBJ whole genome shotgun (WGS) entry which is preliminary data.</text>
</comment>
<evidence type="ECO:0000256" key="1">
    <source>
        <dbReference type="SAM" id="MobiDB-lite"/>
    </source>
</evidence>
<dbReference type="PANTHER" id="PTHR21032">
    <property type="entry name" value="G PATCH DOMAIN-CONTAINING PROTEIN 11"/>
    <property type="match status" value="1"/>
</dbReference>
<dbReference type="Proteomes" id="UP000479710">
    <property type="component" value="Unassembled WGS sequence"/>
</dbReference>
<dbReference type="GO" id="GO:0000776">
    <property type="term" value="C:kinetochore"/>
    <property type="evidence" value="ECO:0007669"/>
    <property type="project" value="TreeGrafter"/>
</dbReference>
<organism evidence="2 3">
    <name type="scientific">Oryza meyeriana var. granulata</name>
    <dbReference type="NCBI Taxonomy" id="110450"/>
    <lineage>
        <taxon>Eukaryota</taxon>
        <taxon>Viridiplantae</taxon>
        <taxon>Streptophyta</taxon>
        <taxon>Embryophyta</taxon>
        <taxon>Tracheophyta</taxon>
        <taxon>Spermatophyta</taxon>
        <taxon>Magnoliopsida</taxon>
        <taxon>Liliopsida</taxon>
        <taxon>Poales</taxon>
        <taxon>Poaceae</taxon>
        <taxon>BOP clade</taxon>
        <taxon>Oryzoideae</taxon>
        <taxon>Oryzeae</taxon>
        <taxon>Oryzinae</taxon>
        <taxon>Oryza</taxon>
        <taxon>Oryza meyeriana</taxon>
    </lineage>
</organism>
<evidence type="ECO:0000313" key="3">
    <source>
        <dbReference type="Proteomes" id="UP000479710"/>
    </source>
</evidence>
<dbReference type="OrthoDB" id="786951at2759"/>
<evidence type="ECO:0000313" key="2">
    <source>
        <dbReference type="EMBL" id="KAF0919008.1"/>
    </source>
</evidence>
<feature type="region of interest" description="Disordered" evidence="1">
    <location>
        <begin position="132"/>
        <end position="158"/>
    </location>
</feature>
<accession>A0A6G1E2I6</accession>
<proteinExistence type="predicted"/>
<dbReference type="AlphaFoldDB" id="A0A6G1E2I6"/>
<feature type="compositionally biased region" description="Acidic residues" evidence="1">
    <location>
        <begin position="11"/>
        <end position="20"/>
    </location>
</feature>
<keyword evidence="3" id="KW-1185">Reference proteome</keyword>
<gene>
    <name evidence="2" type="ORF">E2562_027644</name>
</gene>
<feature type="compositionally biased region" description="Basic and acidic residues" evidence="1">
    <location>
        <begin position="68"/>
        <end position="82"/>
    </location>
</feature>
<dbReference type="EMBL" id="SPHZ02000005">
    <property type="protein sequence ID" value="KAF0919008.1"/>
    <property type="molecule type" value="Genomic_DNA"/>
</dbReference>
<sequence length="158" mass="17043">MPAAAPHAMEPDDAGDEDYMGDLSHFLPPSPSSPSRSLGRRKQPLTQAWGQGHGEAKRAKGVPRQGRRLQDRERKKVEEDEHKMSGLAEAILENNLGLRLLKQMEHDPAADGGGAEPVGIEICHSQAGLGAEPTVVVAPPPPQQPSAEVAEGERRWVE</sequence>
<protein>
    <submittedName>
        <fullName evidence="2">Uncharacterized protein</fullName>
    </submittedName>
</protein>
<dbReference type="PANTHER" id="PTHR21032:SF0">
    <property type="entry name" value="G PATCH DOMAIN-CONTAINING PROTEIN 11"/>
    <property type="match status" value="1"/>
</dbReference>
<name>A0A6G1E2I6_9ORYZ</name>